<evidence type="ECO:0000313" key="6">
    <source>
        <dbReference type="EMBL" id="PJI83228.1"/>
    </source>
</evidence>
<comment type="function">
    <text evidence="3">One of several proteins that assist in the late maturation steps of the functional core of the 30S ribosomal subunit. Helps release RbfA from mature subunits. May play a role in the assembly of ribosomal proteins into the subunit. Circularly permuted GTPase that catalyzes slow GTP hydrolysis, GTPase activity is stimulated by the 30S ribosomal subunit.</text>
</comment>
<dbReference type="Gene3D" id="3.40.50.300">
    <property type="entry name" value="P-loop containing nucleotide triphosphate hydrolases"/>
    <property type="match status" value="1"/>
</dbReference>
<keyword evidence="3" id="KW-0862">Zinc</keyword>
<keyword evidence="2 3" id="KW-0342">GTP-binding</keyword>
<evidence type="ECO:0000256" key="3">
    <source>
        <dbReference type="HAMAP-Rule" id="MF_01820"/>
    </source>
</evidence>
<dbReference type="AlphaFoldDB" id="A0A2M8VZE3"/>
<comment type="caution">
    <text evidence="6">The sequence shown here is derived from an EMBL/GenBank/DDBJ whole genome shotgun (WGS) entry which is preliminary data.</text>
</comment>
<dbReference type="InterPro" id="IPR010914">
    <property type="entry name" value="RsgA_GTPase_dom"/>
</dbReference>
<dbReference type="Pfam" id="PF03193">
    <property type="entry name" value="RsgA_GTPase"/>
    <property type="match status" value="1"/>
</dbReference>
<feature type="binding site" evidence="3">
    <location>
        <position position="284"/>
    </location>
    <ligand>
        <name>Zn(2+)</name>
        <dbReference type="ChEBI" id="CHEBI:29105"/>
    </ligand>
</feature>
<keyword evidence="3" id="KW-0378">Hydrolase</keyword>
<dbReference type="PANTHER" id="PTHR32120:SF11">
    <property type="entry name" value="SMALL RIBOSOMAL SUBUNIT BIOGENESIS GTPASE RSGA 1, MITOCHONDRIAL-RELATED"/>
    <property type="match status" value="1"/>
</dbReference>
<feature type="binding site" evidence="3">
    <location>
        <position position="271"/>
    </location>
    <ligand>
        <name>Zn(2+)</name>
        <dbReference type="ChEBI" id="CHEBI:29105"/>
    </ligand>
</feature>
<dbReference type="NCBIfam" id="TIGR00157">
    <property type="entry name" value="ribosome small subunit-dependent GTPase A"/>
    <property type="match status" value="1"/>
</dbReference>
<evidence type="ECO:0000256" key="1">
    <source>
        <dbReference type="ARBA" id="ARBA00022741"/>
    </source>
</evidence>
<keyword evidence="1 3" id="KW-0547">Nucleotide-binding</keyword>
<dbReference type="SUPFAM" id="SSF52540">
    <property type="entry name" value="P-loop containing nucleoside triphosphate hydrolases"/>
    <property type="match status" value="1"/>
</dbReference>
<accession>A0A2M8VZE3</accession>
<dbReference type="PROSITE" id="PS51721">
    <property type="entry name" value="G_CP"/>
    <property type="match status" value="1"/>
</dbReference>
<dbReference type="InterPro" id="IPR027417">
    <property type="entry name" value="P-loop_NTPase"/>
</dbReference>
<feature type="domain" description="CP-type G" evidence="5">
    <location>
        <begin position="82"/>
        <end position="247"/>
    </location>
</feature>
<dbReference type="GO" id="GO:0003924">
    <property type="term" value="F:GTPase activity"/>
    <property type="evidence" value="ECO:0007669"/>
    <property type="project" value="UniProtKB-UniRule"/>
</dbReference>
<dbReference type="Proteomes" id="UP000229366">
    <property type="component" value="Unassembled WGS sequence"/>
</dbReference>
<organism evidence="6 7">
    <name type="scientific">Polynucleobacter brandtiae</name>
    <dbReference type="NCBI Taxonomy" id="1938816"/>
    <lineage>
        <taxon>Bacteria</taxon>
        <taxon>Pseudomonadati</taxon>
        <taxon>Pseudomonadota</taxon>
        <taxon>Betaproteobacteria</taxon>
        <taxon>Burkholderiales</taxon>
        <taxon>Burkholderiaceae</taxon>
        <taxon>Polynucleobacter</taxon>
    </lineage>
</organism>
<feature type="binding site" evidence="3">
    <location>
        <position position="278"/>
    </location>
    <ligand>
        <name>Zn(2+)</name>
        <dbReference type="ChEBI" id="CHEBI:29105"/>
    </ligand>
</feature>
<evidence type="ECO:0000256" key="2">
    <source>
        <dbReference type="ARBA" id="ARBA00023134"/>
    </source>
</evidence>
<keyword evidence="3" id="KW-0690">Ribosome biogenesis</keyword>
<feature type="binding site" evidence="3">
    <location>
        <position position="276"/>
    </location>
    <ligand>
        <name>Zn(2+)</name>
        <dbReference type="ChEBI" id="CHEBI:29105"/>
    </ligand>
</feature>
<keyword evidence="3" id="KW-0694">RNA-binding</keyword>
<proteinExistence type="inferred from homology"/>
<gene>
    <name evidence="3" type="primary">rsgA</name>
    <name evidence="6" type="ORF">B0G85_0622</name>
</gene>
<name>A0A2M8VZE3_9BURK</name>
<dbReference type="GO" id="GO:0005525">
    <property type="term" value="F:GTP binding"/>
    <property type="evidence" value="ECO:0007669"/>
    <property type="project" value="UniProtKB-UniRule"/>
</dbReference>
<dbReference type="PROSITE" id="PS50936">
    <property type="entry name" value="ENGC_GTPASE"/>
    <property type="match status" value="1"/>
</dbReference>
<dbReference type="GO" id="GO:0019843">
    <property type="term" value="F:rRNA binding"/>
    <property type="evidence" value="ECO:0007669"/>
    <property type="project" value="UniProtKB-KW"/>
</dbReference>
<dbReference type="Gene3D" id="1.10.40.50">
    <property type="entry name" value="Probable gtpase engc, domain 3"/>
    <property type="match status" value="1"/>
</dbReference>
<keyword evidence="7" id="KW-1185">Reference proteome</keyword>
<dbReference type="InterPro" id="IPR030378">
    <property type="entry name" value="G_CP_dom"/>
</dbReference>
<keyword evidence="3" id="KW-0479">Metal-binding</keyword>
<dbReference type="GO" id="GO:0005737">
    <property type="term" value="C:cytoplasm"/>
    <property type="evidence" value="ECO:0007669"/>
    <property type="project" value="UniProtKB-SubCell"/>
</dbReference>
<dbReference type="InterPro" id="IPR004881">
    <property type="entry name" value="Ribosome_biogen_GTPase_RsgA"/>
</dbReference>
<dbReference type="GO" id="GO:0046872">
    <property type="term" value="F:metal ion binding"/>
    <property type="evidence" value="ECO:0007669"/>
    <property type="project" value="UniProtKB-KW"/>
</dbReference>
<dbReference type="OrthoDB" id="9809485at2"/>
<dbReference type="GO" id="GO:0042274">
    <property type="term" value="P:ribosomal small subunit biogenesis"/>
    <property type="evidence" value="ECO:0007669"/>
    <property type="project" value="UniProtKB-UniRule"/>
</dbReference>
<feature type="domain" description="EngC GTPase" evidence="4">
    <location>
        <begin position="88"/>
        <end position="245"/>
    </location>
</feature>
<comment type="cofactor">
    <cofactor evidence="3">
        <name>Zn(2+)</name>
        <dbReference type="ChEBI" id="CHEBI:29105"/>
    </cofactor>
    <text evidence="3">Binds 1 zinc ion per subunit.</text>
</comment>
<dbReference type="PANTHER" id="PTHR32120">
    <property type="entry name" value="SMALL RIBOSOMAL SUBUNIT BIOGENESIS GTPASE RSGA"/>
    <property type="match status" value="1"/>
</dbReference>
<dbReference type="EMBL" id="PGTX01000001">
    <property type="protein sequence ID" value="PJI83228.1"/>
    <property type="molecule type" value="Genomic_DNA"/>
</dbReference>
<sequence length="337" mass="37200">MEQFHALLTASYGRHYLAQRLVQDGHGNESPAGELIQVSTPAKQHIGAVGDRMLLEMTSLDQARIIHIEPRENLLYRSDAFKSKLIASNVDQILVVLATQPAFSPDLLGRAVVAAETNQIGLHILLNKSDLKDNLEHARKIIAPYARMGYPVTEVSAKFDAASIKALRPAIQGKISVFVGQSGMGKSSLLNAWVPNAAAITQEYSVRLDTGKHTTTACRYFELPEEWGRDAGGKLGALIDSPGFQEFGLAHMSVSELEHAFREFKDYMGKCRFHNCAHQTEPECAIRAAVDKNEIAPERLALFRQLRSDSKTADTQIQGISQAKERWSALAIKPSKR</sequence>
<evidence type="ECO:0000259" key="4">
    <source>
        <dbReference type="PROSITE" id="PS50936"/>
    </source>
</evidence>
<evidence type="ECO:0000313" key="7">
    <source>
        <dbReference type="Proteomes" id="UP000229366"/>
    </source>
</evidence>
<comment type="subunit">
    <text evidence="3">Monomer. Associates with 30S ribosomal subunit, binds 16S rRNA.</text>
</comment>
<protein>
    <recommendedName>
        <fullName evidence="3">Small ribosomal subunit biogenesis GTPase RsgA</fullName>
        <ecNumber evidence="3">3.6.1.-</ecNumber>
    </recommendedName>
</protein>
<keyword evidence="3" id="KW-0963">Cytoplasm</keyword>
<evidence type="ECO:0000259" key="5">
    <source>
        <dbReference type="PROSITE" id="PS51721"/>
    </source>
</evidence>
<comment type="similarity">
    <text evidence="3">Belongs to the TRAFAC class YlqF/YawG GTPase family. RsgA subfamily.</text>
</comment>
<dbReference type="CDD" id="cd01854">
    <property type="entry name" value="YjeQ_EngC"/>
    <property type="match status" value="1"/>
</dbReference>
<reference evidence="6 7" key="1">
    <citation type="submission" date="2017-11" db="EMBL/GenBank/DDBJ databases">
        <title>Genomic Encyclopedia of Type Strains, Phase III (KMG-III): the genomes of soil and plant-associated and newly described type strains.</title>
        <authorList>
            <person name="Whitman W."/>
        </authorList>
    </citation>
    <scope>NUCLEOTIDE SEQUENCE [LARGE SCALE GENOMIC DNA]</scope>
    <source>
        <strain evidence="6 7">UB-Domo-W1</strain>
    </source>
</reference>
<feature type="binding site" evidence="3">
    <location>
        <begin position="180"/>
        <end position="188"/>
    </location>
    <ligand>
        <name>GTP</name>
        <dbReference type="ChEBI" id="CHEBI:37565"/>
    </ligand>
</feature>
<dbReference type="EC" id="3.6.1.-" evidence="3"/>
<comment type="subcellular location">
    <subcellularLocation>
        <location evidence="3">Cytoplasm</location>
    </subcellularLocation>
</comment>
<dbReference type="HAMAP" id="MF_01820">
    <property type="entry name" value="GTPase_RsgA"/>
    <property type="match status" value="1"/>
</dbReference>
<keyword evidence="3" id="KW-0699">rRNA-binding</keyword>
<dbReference type="RefSeq" id="WP_100378949.1">
    <property type="nucleotide sequence ID" value="NZ_CBCSBW010000001.1"/>
</dbReference>
<feature type="binding site" evidence="3">
    <location>
        <begin position="127"/>
        <end position="130"/>
    </location>
    <ligand>
        <name>GTP</name>
        <dbReference type="ChEBI" id="CHEBI:37565"/>
    </ligand>
</feature>